<dbReference type="OrthoDB" id="423498at2759"/>
<keyword evidence="8" id="KW-0732">Signal</keyword>
<dbReference type="InterPro" id="IPR002640">
    <property type="entry name" value="Arylesterase"/>
</dbReference>
<feature type="binding site" evidence="7">
    <location>
        <position position="167"/>
    </location>
    <ligand>
        <name>Ca(2+)</name>
        <dbReference type="ChEBI" id="CHEBI:29108"/>
        <label>1</label>
        <note>catalytic</note>
    </ligand>
</feature>
<evidence type="ECO:0000313" key="9">
    <source>
        <dbReference type="EMBL" id="GCC22991.1"/>
    </source>
</evidence>
<evidence type="ECO:0000256" key="8">
    <source>
        <dbReference type="RuleBase" id="RU368025"/>
    </source>
</evidence>
<evidence type="ECO:0000256" key="7">
    <source>
        <dbReference type="PIRSR" id="PIRSR602640-2"/>
    </source>
</evidence>
<feature type="chain" id="PRO_5029951107" description="Paraoxonase" evidence="8">
    <location>
        <begin position="19"/>
        <end position="238"/>
    </location>
</feature>
<dbReference type="EMBL" id="BEZZ01000021">
    <property type="protein sequence ID" value="GCC22991.1"/>
    <property type="molecule type" value="Genomic_DNA"/>
</dbReference>
<keyword evidence="7 8" id="KW-0479">Metal-binding</keyword>
<proteinExistence type="inferred from homology"/>
<evidence type="ECO:0000313" key="10">
    <source>
        <dbReference type="Proteomes" id="UP000287033"/>
    </source>
</evidence>
<evidence type="ECO:0000256" key="6">
    <source>
        <dbReference type="PIRSR" id="PIRSR602640-1"/>
    </source>
</evidence>
<reference evidence="9 10" key="1">
    <citation type="journal article" date="2018" name="Nat. Ecol. Evol.">
        <title>Shark genomes provide insights into elasmobranch evolution and the origin of vertebrates.</title>
        <authorList>
            <person name="Hara Y"/>
            <person name="Yamaguchi K"/>
            <person name="Onimaru K"/>
            <person name="Kadota M"/>
            <person name="Koyanagi M"/>
            <person name="Keeley SD"/>
            <person name="Tatsumi K"/>
            <person name="Tanaka K"/>
            <person name="Motone F"/>
            <person name="Kageyama Y"/>
            <person name="Nozu R"/>
            <person name="Adachi N"/>
            <person name="Nishimura O"/>
            <person name="Nakagawa R"/>
            <person name="Tanegashima C"/>
            <person name="Kiyatake I"/>
            <person name="Matsumoto R"/>
            <person name="Murakumo K"/>
            <person name="Nishida K"/>
            <person name="Terakita A"/>
            <person name="Kuratani S"/>
            <person name="Sato K"/>
            <person name="Hyodo S Kuraku.S."/>
        </authorList>
    </citation>
    <scope>NUCLEOTIDE SEQUENCE [LARGE SCALE GENOMIC DNA]</scope>
</reference>
<feature type="active site" description="Proton acceptor" evidence="6">
    <location>
        <position position="114"/>
    </location>
</feature>
<feature type="binding site" evidence="7">
    <location>
        <position position="53"/>
    </location>
    <ligand>
        <name>Ca(2+)</name>
        <dbReference type="ChEBI" id="CHEBI:29108"/>
        <label>1</label>
        <note>catalytic</note>
    </ligand>
</feature>
<evidence type="ECO:0000256" key="2">
    <source>
        <dbReference type="ARBA" id="ARBA00008595"/>
    </source>
</evidence>
<evidence type="ECO:0000256" key="5">
    <source>
        <dbReference type="ARBA" id="ARBA00023180"/>
    </source>
</evidence>
<feature type="binding site" evidence="7">
    <location>
        <position position="223"/>
    </location>
    <ligand>
        <name>Ca(2+)</name>
        <dbReference type="ChEBI" id="CHEBI:29108"/>
        <label>1</label>
        <note>catalytic</note>
    </ligand>
</feature>
<organism evidence="9 10">
    <name type="scientific">Chiloscyllium punctatum</name>
    <name type="common">Brownbanded bambooshark</name>
    <name type="synonym">Hemiscyllium punctatum</name>
    <dbReference type="NCBI Taxonomy" id="137246"/>
    <lineage>
        <taxon>Eukaryota</taxon>
        <taxon>Metazoa</taxon>
        <taxon>Chordata</taxon>
        <taxon>Craniata</taxon>
        <taxon>Vertebrata</taxon>
        <taxon>Chondrichthyes</taxon>
        <taxon>Elasmobranchii</taxon>
        <taxon>Galeomorphii</taxon>
        <taxon>Galeoidea</taxon>
        <taxon>Orectolobiformes</taxon>
        <taxon>Hemiscylliidae</taxon>
        <taxon>Chiloscyllium</taxon>
    </lineage>
</organism>
<dbReference type="Proteomes" id="UP000287033">
    <property type="component" value="Unassembled WGS sequence"/>
</dbReference>
<dbReference type="InterPro" id="IPR011042">
    <property type="entry name" value="6-blade_b-propeller_TolB-like"/>
</dbReference>
<feature type="binding site" evidence="7">
    <location>
        <position position="168"/>
    </location>
    <ligand>
        <name>Ca(2+)</name>
        <dbReference type="ChEBI" id="CHEBI:29108"/>
        <label>1</label>
        <note>catalytic</note>
    </ligand>
</feature>
<dbReference type="Pfam" id="PF01731">
    <property type="entry name" value="Arylesterase"/>
    <property type="match status" value="1"/>
</dbReference>
<gene>
    <name evidence="9" type="ORF">chiPu_0001382</name>
</gene>
<sequence>MGKLLILAVFAVLLSVVAYTLLDVCDKMGVFRKLDSVKPGKCNLIKGIEYGSEDISILPGGLALVSSGLKYPLVPNFAGDQPGQILLVDLNQPVLKAVQLRISRGFDVESFNPHGLSTYIDEDDTVYVFVVNHPSNRTTVEIFEFEEEQNSLLHLKTIQHELLHSVNDIVALGSDRFYATNDHYFTQGLLHSLEFFIGLSWCNVVYYSPSEVKEVATGFRLANGINISPDGRGQRATG</sequence>
<keyword evidence="4 8" id="KW-1015">Disulfide bond</keyword>
<feature type="binding site" evidence="7">
    <location>
        <position position="54"/>
    </location>
    <ligand>
        <name>Ca(2+)</name>
        <dbReference type="ChEBI" id="CHEBI:29108"/>
        <label>2</label>
    </ligand>
</feature>
<keyword evidence="5 8" id="KW-0325">Glycoprotein</keyword>
<keyword evidence="3 8" id="KW-0378">Hydrolase</keyword>
<dbReference type="STRING" id="137246.A0A401RXW2"/>
<dbReference type="GO" id="GO:0004064">
    <property type="term" value="F:arylesterase activity"/>
    <property type="evidence" value="ECO:0007669"/>
    <property type="project" value="UniProtKB-UniRule"/>
</dbReference>
<dbReference type="OMA" id="RYLASFX"/>
<dbReference type="Gene3D" id="2.120.10.30">
    <property type="entry name" value="TolB, C-terminal domain"/>
    <property type="match status" value="1"/>
</dbReference>
<comment type="catalytic activity">
    <reaction evidence="1 8">
        <text>a phenyl acetate + H2O = a phenol + acetate + H(+)</text>
        <dbReference type="Rhea" id="RHEA:17309"/>
        <dbReference type="ChEBI" id="CHEBI:15377"/>
        <dbReference type="ChEBI" id="CHEBI:15378"/>
        <dbReference type="ChEBI" id="CHEBI:30089"/>
        <dbReference type="ChEBI" id="CHEBI:33853"/>
        <dbReference type="ChEBI" id="CHEBI:140310"/>
        <dbReference type="EC" id="3.1.1.2"/>
    </reaction>
</comment>
<comment type="cofactor">
    <cofactor evidence="7 8">
        <name>Ca(2+)</name>
        <dbReference type="ChEBI" id="CHEBI:29108"/>
    </cofactor>
    <text evidence="7 8">Binds 2 calcium ions per subunit.</text>
</comment>
<comment type="similarity">
    <text evidence="2 8">Belongs to the paraoxonase family.</text>
</comment>
<evidence type="ECO:0000256" key="3">
    <source>
        <dbReference type="ARBA" id="ARBA00022801"/>
    </source>
</evidence>
<dbReference type="AlphaFoldDB" id="A0A401RXW2"/>
<evidence type="ECO:0000256" key="4">
    <source>
        <dbReference type="ARBA" id="ARBA00023157"/>
    </source>
</evidence>
<dbReference type="PANTHER" id="PTHR11799:SF12">
    <property type="entry name" value="PARAOXONASE-RELATED"/>
    <property type="match status" value="1"/>
</dbReference>
<comment type="caution">
    <text evidence="9">The sequence shown here is derived from an EMBL/GenBank/DDBJ whole genome shotgun (WGS) entry which is preliminary data.</text>
</comment>
<dbReference type="GO" id="GO:0046872">
    <property type="term" value="F:metal ion binding"/>
    <property type="evidence" value="ECO:0007669"/>
    <property type="project" value="UniProtKB-KW"/>
</dbReference>
<name>A0A401RXW2_CHIPU</name>
<dbReference type="InterPro" id="IPR051288">
    <property type="entry name" value="Serum_paraoxonase/arylesterase"/>
</dbReference>
<feature type="binding site" evidence="7">
    <location>
        <position position="116"/>
    </location>
    <ligand>
        <name>Ca(2+)</name>
        <dbReference type="ChEBI" id="CHEBI:29108"/>
        <label>1</label>
        <note>catalytic</note>
    </ligand>
</feature>
<accession>A0A401RXW2</accession>
<dbReference type="SUPFAM" id="SSF63829">
    <property type="entry name" value="Calcium-dependent phosphotriesterase"/>
    <property type="match status" value="1"/>
</dbReference>
<dbReference type="EC" id="3.1.1.2" evidence="8"/>
<protein>
    <recommendedName>
        <fullName evidence="8">Paraoxonase</fullName>
        <ecNumber evidence="8">3.1.1.2</ecNumber>
    </recommendedName>
</protein>
<dbReference type="PANTHER" id="PTHR11799">
    <property type="entry name" value="PARAOXONASE"/>
    <property type="match status" value="1"/>
</dbReference>
<evidence type="ECO:0000256" key="1">
    <source>
        <dbReference type="ARBA" id="ARBA00000368"/>
    </source>
</evidence>
<feature type="signal peptide" evidence="8">
    <location>
        <begin position="1"/>
        <end position="18"/>
    </location>
</feature>
<dbReference type="PRINTS" id="PR01785">
    <property type="entry name" value="PARAOXONASE"/>
</dbReference>
<keyword evidence="7 8" id="KW-0106">Calcium</keyword>
<keyword evidence="10" id="KW-1185">Reference proteome</keyword>